<reference evidence="2" key="2">
    <citation type="submission" date="2022-01" db="EMBL/GenBank/DDBJ databases">
        <authorList>
            <person name="Yamashiro T."/>
            <person name="Shiraishi A."/>
            <person name="Satake H."/>
            <person name="Nakayama K."/>
        </authorList>
    </citation>
    <scope>NUCLEOTIDE SEQUENCE</scope>
</reference>
<dbReference type="EMBL" id="BQNB010015145">
    <property type="protein sequence ID" value="GJT36517.1"/>
    <property type="molecule type" value="Genomic_DNA"/>
</dbReference>
<comment type="caution">
    <text evidence="2">The sequence shown here is derived from an EMBL/GenBank/DDBJ whole genome shotgun (WGS) entry which is preliminary data.</text>
</comment>
<keyword evidence="2" id="KW-0548">Nucleotidyltransferase</keyword>
<dbReference type="InterPro" id="IPR040256">
    <property type="entry name" value="At4g02000-like"/>
</dbReference>
<feature type="region of interest" description="Disordered" evidence="1">
    <location>
        <begin position="278"/>
        <end position="298"/>
    </location>
</feature>
<name>A0ABQ5DCC0_9ASTR</name>
<dbReference type="PANTHER" id="PTHR31286">
    <property type="entry name" value="GLYCINE-RICH CELL WALL STRUCTURAL PROTEIN 1.8-LIKE"/>
    <property type="match status" value="1"/>
</dbReference>
<keyword evidence="2" id="KW-0695">RNA-directed DNA polymerase</keyword>
<proteinExistence type="predicted"/>
<organism evidence="2 3">
    <name type="scientific">Tanacetum coccineum</name>
    <dbReference type="NCBI Taxonomy" id="301880"/>
    <lineage>
        <taxon>Eukaryota</taxon>
        <taxon>Viridiplantae</taxon>
        <taxon>Streptophyta</taxon>
        <taxon>Embryophyta</taxon>
        <taxon>Tracheophyta</taxon>
        <taxon>Spermatophyta</taxon>
        <taxon>Magnoliopsida</taxon>
        <taxon>eudicotyledons</taxon>
        <taxon>Gunneridae</taxon>
        <taxon>Pentapetalae</taxon>
        <taxon>asterids</taxon>
        <taxon>campanulids</taxon>
        <taxon>Asterales</taxon>
        <taxon>Asteraceae</taxon>
        <taxon>Asteroideae</taxon>
        <taxon>Anthemideae</taxon>
        <taxon>Anthemidinae</taxon>
        <taxon>Tanacetum</taxon>
    </lineage>
</organism>
<sequence length="421" mass="46536">MEHGFLSQKGSEGGGVKEKSLNASNIEVVMDDVVPSIIVEYGNASKEESTPARNAPGKSSYANVIGKPSGKKVNFRTLFTPRGNGIDVVIPIKSIISISEQFFNTAYGFFLGKRVTYPVVANYGLNAMLENDSWFIRNNPLILRKWHPNVNLLKEDVGTVPVWVKLPGVPAMAFSEDGLSSIVTKLGTPLMLDSYTSDMYMQSWDRSSYARDMIELRADMELKDNIVAAMPKITREGYYTCTIRVEYEWKPPRCACCKVFGHVQEECPKNIGIGETKNLKKTSKTPKASVSKKKNVESTKEVSKSNPFKVLTLVENDMKLGTNGGTSNLDSQTTNSSGSSFWNVHANSPSTTPIVEKIDKIEKLIIKRKVTLVDDEGKPLEKVTSSCQYDSEDEVASVDNEMANFLAKKVAMVHRVFLSSG</sequence>
<evidence type="ECO:0000313" key="3">
    <source>
        <dbReference type="Proteomes" id="UP001151760"/>
    </source>
</evidence>
<feature type="compositionally biased region" description="Polar residues" evidence="1">
    <location>
        <begin position="325"/>
        <end position="341"/>
    </location>
</feature>
<feature type="region of interest" description="Disordered" evidence="1">
    <location>
        <begin position="322"/>
        <end position="341"/>
    </location>
</feature>
<accession>A0ABQ5DCC0</accession>
<evidence type="ECO:0000313" key="2">
    <source>
        <dbReference type="EMBL" id="GJT36517.1"/>
    </source>
</evidence>
<dbReference type="Proteomes" id="UP001151760">
    <property type="component" value="Unassembled WGS sequence"/>
</dbReference>
<protein>
    <submittedName>
        <fullName evidence="2">Reverse transcriptase domain-containing protein</fullName>
    </submittedName>
</protein>
<dbReference type="PANTHER" id="PTHR31286:SF99">
    <property type="entry name" value="DUF4283 DOMAIN-CONTAINING PROTEIN"/>
    <property type="match status" value="1"/>
</dbReference>
<evidence type="ECO:0000256" key="1">
    <source>
        <dbReference type="SAM" id="MobiDB-lite"/>
    </source>
</evidence>
<keyword evidence="3" id="KW-1185">Reference proteome</keyword>
<keyword evidence="2" id="KW-0808">Transferase</keyword>
<dbReference type="GO" id="GO:0003964">
    <property type="term" value="F:RNA-directed DNA polymerase activity"/>
    <property type="evidence" value="ECO:0007669"/>
    <property type="project" value="UniProtKB-KW"/>
</dbReference>
<gene>
    <name evidence="2" type="ORF">Tco_0926936</name>
</gene>
<reference evidence="2" key="1">
    <citation type="journal article" date="2022" name="Int. J. Mol. Sci.">
        <title>Draft Genome of Tanacetum Coccineum: Genomic Comparison of Closely Related Tanacetum-Family Plants.</title>
        <authorList>
            <person name="Yamashiro T."/>
            <person name="Shiraishi A."/>
            <person name="Nakayama K."/>
            <person name="Satake H."/>
        </authorList>
    </citation>
    <scope>NUCLEOTIDE SEQUENCE</scope>
</reference>